<comment type="caution">
    <text evidence="7">The sequence shown here is derived from an EMBL/GenBank/DDBJ whole genome shotgun (WGS) entry which is preliminary data.</text>
</comment>
<gene>
    <name evidence="7" type="ORF">GCM10020369_75090</name>
</gene>
<dbReference type="InterPro" id="IPR020846">
    <property type="entry name" value="MFS_dom"/>
</dbReference>
<evidence type="ECO:0000256" key="1">
    <source>
        <dbReference type="ARBA" id="ARBA00004651"/>
    </source>
</evidence>
<dbReference type="Gene3D" id="1.20.1250.20">
    <property type="entry name" value="MFS general substrate transporter like domains"/>
    <property type="match status" value="2"/>
</dbReference>
<keyword evidence="2 5" id="KW-0812">Transmembrane</keyword>
<feature type="transmembrane region" description="Helical" evidence="5">
    <location>
        <begin position="308"/>
        <end position="332"/>
    </location>
</feature>
<feature type="transmembrane region" description="Helical" evidence="5">
    <location>
        <begin position="239"/>
        <end position="260"/>
    </location>
</feature>
<reference evidence="8" key="1">
    <citation type="journal article" date="2019" name="Int. J. Syst. Evol. Microbiol.">
        <title>The Global Catalogue of Microorganisms (GCM) 10K type strain sequencing project: providing services to taxonomists for standard genome sequencing and annotation.</title>
        <authorList>
            <consortium name="The Broad Institute Genomics Platform"/>
            <consortium name="The Broad Institute Genome Sequencing Center for Infectious Disease"/>
            <person name="Wu L."/>
            <person name="Ma J."/>
        </authorList>
    </citation>
    <scope>NUCLEOTIDE SEQUENCE [LARGE SCALE GENOMIC DNA]</scope>
    <source>
        <strain evidence="8">JCM 9458</strain>
    </source>
</reference>
<evidence type="ECO:0000313" key="8">
    <source>
        <dbReference type="Proteomes" id="UP001501676"/>
    </source>
</evidence>
<name>A0ABP6TAA3_9ACTN</name>
<feature type="transmembrane region" description="Helical" evidence="5">
    <location>
        <begin position="98"/>
        <end position="117"/>
    </location>
</feature>
<dbReference type="RefSeq" id="WP_345733070.1">
    <property type="nucleotide sequence ID" value="NZ_BAAAYN010000061.1"/>
</dbReference>
<keyword evidence="3 5" id="KW-1133">Transmembrane helix</keyword>
<dbReference type="PROSITE" id="PS00216">
    <property type="entry name" value="SUGAR_TRANSPORT_1"/>
    <property type="match status" value="1"/>
</dbReference>
<feature type="transmembrane region" description="Helical" evidence="5">
    <location>
        <begin position="386"/>
        <end position="411"/>
    </location>
</feature>
<evidence type="ECO:0000256" key="3">
    <source>
        <dbReference type="ARBA" id="ARBA00022989"/>
    </source>
</evidence>
<evidence type="ECO:0000259" key="6">
    <source>
        <dbReference type="PROSITE" id="PS50850"/>
    </source>
</evidence>
<dbReference type="PANTHER" id="PTHR23528:SF1">
    <property type="entry name" value="MAJOR FACILITATOR SUPERFAMILY (MFS) PROFILE DOMAIN-CONTAINING PROTEIN"/>
    <property type="match status" value="1"/>
</dbReference>
<feature type="transmembrane region" description="Helical" evidence="5">
    <location>
        <begin position="157"/>
        <end position="180"/>
    </location>
</feature>
<feature type="transmembrane region" description="Helical" evidence="5">
    <location>
        <begin position="31"/>
        <end position="52"/>
    </location>
</feature>
<sequence>MALDPTALSAQTEPTARPGTPLGRFGVTMPLAAFGLNLALLTPVVVTLALKVEDVSPATKERDLGIILGIGAFLALVSNPLAGRLSDRTASRFGMRRPWLLGGSVLGALGLAVIALADGVLLIGVGWCVTQVAYNGALAALSATLPDQVRSERRGAVSGLVGITTLLSVVAGSLLAAVFGGDVGRFLVPAAIALVLVGVFVVVLRDRMASGTPARLDLRGFLGSFVFDPRRYPDFGWAWLTRFTFVFAAATGLTYLPYFLSDELGIPTDEVPGRVAVATVAAAGATVLASVLGGFLSDRIGRRKPFVVVAALVAMVGLIVVALSGSFTQLVIGEVILGVGTGCFYAVDLALITEVLPSADDVAKDLGVINMANALPQSLAPAIAPVFLAIGGYPLLFIAGAVVGIIGALLVTRIRSVA</sequence>
<dbReference type="InterPro" id="IPR005829">
    <property type="entry name" value="Sugar_transporter_CS"/>
</dbReference>
<dbReference type="Pfam" id="PF07690">
    <property type="entry name" value="MFS_1"/>
    <property type="match status" value="1"/>
</dbReference>
<feature type="transmembrane region" description="Helical" evidence="5">
    <location>
        <begin position="64"/>
        <end position="86"/>
    </location>
</feature>
<protein>
    <submittedName>
        <fullName evidence="7">MFS transporter</fullName>
    </submittedName>
</protein>
<dbReference type="InterPro" id="IPR036259">
    <property type="entry name" value="MFS_trans_sf"/>
</dbReference>
<evidence type="ECO:0000256" key="4">
    <source>
        <dbReference type="ARBA" id="ARBA00023136"/>
    </source>
</evidence>
<evidence type="ECO:0000313" key="7">
    <source>
        <dbReference type="EMBL" id="GAA3396877.1"/>
    </source>
</evidence>
<dbReference type="InterPro" id="IPR011701">
    <property type="entry name" value="MFS"/>
</dbReference>
<keyword evidence="8" id="KW-1185">Reference proteome</keyword>
<organism evidence="7 8">
    <name type="scientific">Cryptosporangium minutisporangium</name>
    <dbReference type="NCBI Taxonomy" id="113569"/>
    <lineage>
        <taxon>Bacteria</taxon>
        <taxon>Bacillati</taxon>
        <taxon>Actinomycetota</taxon>
        <taxon>Actinomycetes</taxon>
        <taxon>Cryptosporangiales</taxon>
        <taxon>Cryptosporangiaceae</taxon>
        <taxon>Cryptosporangium</taxon>
    </lineage>
</organism>
<comment type="subcellular location">
    <subcellularLocation>
        <location evidence="1">Cell membrane</location>
        <topology evidence="1">Multi-pass membrane protein</topology>
    </subcellularLocation>
</comment>
<dbReference type="PANTHER" id="PTHR23528">
    <property type="match status" value="1"/>
</dbReference>
<accession>A0ABP6TAA3</accession>
<evidence type="ECO:0000256" key="5">
    <source>
        <dbReference type="SAM" id="Phobius"/>
    </source>
</evidence>
<dbReference type="Proteomes" id="UP001501676">
    <property type="component" value="Unassembled WGS sequence"/>
</dbReference>
<dbReference type="SUPFAM" id="SSF103473">
    <property type="entry name" value="MFS general substrate transporter"/>
    <property type="match status" value="1"/>
</dbReference>
<keyword evidence="4 5" id="KW-0472">Membrane</keyword>
<dbReference type="EMBL" id="BAAAYN010000061">
    <property type="protein sequence ID" value="GAA3396877.1"/>
    <property type="molecule type" value="Genomic_DNA"/>
</dbReference>
<feature type="transmembrane region" description="Helical" evidence="5">
    <location>
        <begin position="123"/>
        <end position="145"/>
    </location>
</feature>
<feature type="domain" description="Major facilitator superfamily (MFS) profile" evidence="6">
    <location>
        <begin position="23"/>
        <end position="418"/>
    </location>
</feature>
<feature type="transmembrane region" description="Helical" evidence="5">
    <location>
        <begin position="275"/>
        <end position="296"/>
    </location>
</feature>
<dbReference type="PROSITE" id="PS50850">
    <property type="entry name" value="MFS"/>
    <property type="match status" value="1"/>
</dbReference>
<evidence type="ECO:0000256" key="2">
    <source>
        <dbReference type="ARBA" id="ARBA00022692"/>
    </source>
</evidence>
<feature type="transmembrane region" description="Helical" evidence="5">
    <location>
        <begin position="186"/>
        <end position="204"/>
    </location>
</feature>
<proteinExistence type="predicted"/>